<evidence type="ECO:0000313" key="3">
    <source>
        <dbReference type="Proteomes" id="UP001627408"/>
    </source>
</evidence>
<protein>
    <submittedName>
        <fullName evidence="2">Uncharacterized protein</fullName>
    </submittedName>
</protein>
<keyword evidence="3" id="KW-1185">Reference proteome</keyword>
<evidence type="ECO:0000313" key="2">
    <source>
        <dbReference type="EMBL" id="MFL4471787.1"/>
    </source>
</evidence>
<gene>
    <name evidence="2" type="ORF">ACERZ8_18595</name>
</gene>
<keyword evidence="1" id="KW-0812">Transmembrane</keyword>
<dbReference type="RefSeq" id="WP_407593650.1">
    <property type="nucleotide sequence ID" value="NZ_JBHDIY010000002.1"/>
</dbReference>
<organism evidence="2 3">
    <name type="scientific">Tateyamaria armeniaca</name>
    <dbReference type="NCBI Taxonomy" id="2518930"/>
    <lineage>
        <taxon>Bacteria</taxon>
        <taxon>Pseudomonadati</taxon>
        <taxon>Pseudomonadota</taxon>
        <taxon>Alphaproteobacteria</taxon>
        <taxon>Rhodobacterales</taxon>
        <taxon>Roseobacteraceae</taxon>
        <taxon>Tateyamaria</taxon>
    </lineage>
</organism>
<evidence type="ECO:0000256" key="1">
    <source>
        <dbReference type="SAM" id="Phobius"/>
    </source>
</evidence>
<keyword evidence="1" id="KW-1133">Transmembrane helix</keyword>
<keyword evidence="1" id="KW-0472">Membrane</keyword>
<accession>A0ABW8UXV9</accession>
<name>A0ABW8UXV9_9RHOB</name>
<proteinExistence type="predicted"/>
<reference evidence="2 3" key="1">
    <citation type="submission" date="2024-08" db="EMBL/GenBank/DDBJ databases">
        <title>Tateyamaria sp. nov., isolated from marine algae.</title>
        <authorList>
            <person name="Choi B.J."/>
            <person name="Kim J.M."/>
            <person name="Lee J.K."/>
            <person name="Choi D.G."/>
            <person name="Bayburt H."/>
            <person name="Baek J.H."/>
            <person name="Han D.M."/>
            <person name="Jeon C.O."/>
        </authorList>
    </citation>
    <scope>NUCLEOTIDE SEQUENCE [LARGE SCALE GENOMIC DNA]</scope>
    <source>
        <strain evidence="2 3">KMU-156</strain>
    </source>
</reference>
<feature type="transmembrane region" description="Helical" evidence="1">
    <location>
        <begin position="109"/>
        <end position="135"/>
    </location>
</feature>
<dbReference type="Proteomes" id="UP001627408">
    <property type="component" value="Unassembled WGS sequence"/>
</dbReference>
<sequence>MISDLLTLRKELISAADDQDVADKKAEFNAQVTREIAALFDDPQYLQRRRSFGVIRKRLGVFDENDPDLKAILFSMGARVHKGEGEAALWELIYPDTPTTSHTRRKRPFLVRLGLAALVCAVVLIAVNALMVTILGTSLRDVAQGLIAPPPTLQSCLIDANGTMTEILRCNQTHG</sequence>
<dbReference type="EMBL" id="JBHDIY010000002">
    <property type="protein sequence ID" value="MFL4471787.1"/>
    <property type="molecule type" value="Genomic_DNA"/>
</dbReference>
<comment type="caution">
    <text evidence="2">The sequence shown here is derived from an EMBL/GenBank/DDBJ whole genome shotgun (WGS) entry which is preliminary data.</text>
</comment>